<dbReference type="CDD" id="cd00190">
    <property type="entry name" value="Tryp_SPc"/>
    <property type="match status" value="1"/>
</dbReference>
<proteinExistence type="inferred from homology"/>
<feature type="disulfide bond" evidence="7">
    <location>
        <begin position="1431"/>
        <end position="1443"/>
    </location>
</feature>
<protein>
    <submittedName>
        <fullName evidence="10">Uncharacterized protein</fullName>
    </submittedName>
</protein>
<dbReference type="InterPro" id="IPR043504">
    <property type="entry name" value="Peptidase_S1_PA_chymotrypsin"/>
</dbReference>
<keyword evidence="2" id="KW-0378">Hydrolase</keyword>
<feature type="region of interest" description="Disordered" evidence="9">
    <location>
        <begin position="224"/>
        <end position="250"/>
    </location>
</feature>
<keyword evidence="3" id="KW-0720">Serine protease</keyword>
<feature type="disulfide bond" evidence="7">
    <location>
        <begin position="1438"/>
        <end position="1456"/>
    </location>
</feature>
<dbReference type="PROSITE" id="PS00135">
    <property type="entry name" value="TRYPSIN_SER"/>
    <property type="match status" value="1"/>
</dbReference>
<dbReference type="EMBL" id="OB660166">
    <property type="protein sequence ID" value="CAD7223203.1"/>
    <property type="molecule type" value="Genomic_DNA"/>
</dbReference>
<evidence type="ECO:0000256" key="2">
    <source>
        <dbReference type="ARBA" id="ARBA00022801"/>
    </source>
</evidence>
<reference evidence="10" key="1">
    <citation type="submission" date="2020-11" db="EMBL/GenBank/DDBJ databases">
        <authorList>
            <person name="Tran Van P."/>
        </authorList>
    </citation>
    <scope>NUCLEOTIDE SEQUENCE</scope>
</reference>
<sequence length="1645" mass="181133">MNANSEHAATNGQNFQNPITEEHSEYQAASEESQYEYPEYGGDYDNETQEKAPEEHKTGEVTSAQEEFSNAEVFDETEVASQLPTGGMPNVPNEDLDVTSEAPVGETDDFGSGGTGVTTDEEMPSNPEITDQYFIAEEDQGWDDVPNFEELNYFELPSSSGKNGRSDLTLLDSSDFAERFSDQSSSRSLQFDVIEENAKEEVLMDVEVLTDEDIRRMSEKMVDGSDQEKVVDGSGQEKMVDVSSERRRLKRSSLPTKEMHFGLDDASARRPSMKVDVQPLAWQWANHETSVGPDVATQFVLGVLETIQAGNKTEDLAPQLTVEAENRTAPAQPTSEEIASRAADPIARSGSTRLPPPSDFSECGKPESRCNGLWECPDGSDEASCSCRERIDALYVVPNKEPSRVCDGDRDCPFGDDETGCGKCPPNYWSCVGAGQSPCYNRQQWCDGIRNCPNGRDEKYCHLLAPAADTRLKDFNVHPKGVLHRRFPPKTSQADQASDFLPICNQPHVFLEAQRTAVEVCMETVPLYDAGIQPSVTEVALPDRSLAAVKRGQVWVQDVCPTKKGFFVTCDPKESLDSCGLPDTPISQCQCQRRHELWLPSRNKRSFEGRIVGGIATQVLRNPWIASISRKGIPFCGGAIISRWHVVSAGHCFYQWASSAKVYTFETAHYEMTAGSDRVHSEPFSLQRRHATMVKVHPQYEGIRTHQHTFLHDIAMLSVDEPWVFNLWVQPICLPRPSVGSSFPPADMECRVAGWGRQEWQGNVADHLQEVNIKIWSNCRRSIGYVREQEQLCAGVKEGGKDSCSGDSGGPLICADPKDPTVPYLVGVVSHGYLCARAGYPGVYSRITHYMPWIYEVQAEFQSKGLNAFPKDAPLRRCEDEGSRFCPSHPGKCISKKRWCDKISDCMSQEDEKYCKYLSKTPVSLTALQTVSNYVKGPVACAANQWKCHGVEQCIPLQYRCDQQSIPHCPGGSDEHGCRLSEYALRSRSDQSIVCDGVFDMEDNMDEFSCPGTSGSRSIDAIATGTMCLISGASIDVSNWSNKLYDCPNGEDESAVYRLASVEENKIRVNFDSTGFPKAQSSGYMIYNRTPFVKNSWGPLCMAPKSCDVADKICQRLGFKDSRTCRIGNPPGTNANGCAIHLECGQQICGVRSLVHMSGHPSHNPDEAYGLNPWYCEIWADGVRIGGASLISDRYLITHLGLFTDVDLNAKHFSVQCGHVKKSSVHSKHEQWIPVQGIVPLPHANVALIRLKGGIEPGELVAPLCLVKKLPYAKTDDCHLVGWTDEGVRSTKVSFDDVSGVVQLKADRPCMSNWAGAMFCEVHTKLGTQFAAVAVFRVAGGCESTDAAFVPLKSILADLLKAIDDYDPRVSDLVPPPCETHLCPNGRCLASHEICDYHVHCGDASDEAPERCPLPSIMPCTPMDAEQHCVCPPNYIPCGPSSCVSGDRRCNGVSDCPQGTDEEGCVSVQLCDGTVQWAESNVELPPPCECPSGQLKCPTPAGVKPGRSPVCINEEQRCDFREDCPTSEDLQVGTGPSADEAHCIALNATNVPSVDFMGPPSQIPSEGLLWLNVRSRWFPVCYSQVSAKMAKMACEHLGFPRGLERLLERPPFNPPESDVLAFNRGQLLKREDQRLCTLAYIVCAS</sequence>
<dbReference type="SMART" id="SM00020">
    <property type="entry name" value="Tryp_SPc"/>
    <property type="match status" value="1"/>
</dbReference>
<evidence type="ECO:0000256" key="9">
    <source>
        <dbReference type="SAM" id="MobiDB-lite"/>
    </source>
</evidence>
<dbReference type="OrthoDB" id="664115at2759"/>
<name>A0A7R8ZKX8_9CRUS</name>
<keyword evidence="1" id="KW-0645">Protease</keyword>
<dbReference type="Gene3D" id="4.10.400.10">
    <property type="entry name" value="Low-density Lipoprotein Receptor"/>
    <property type="match status" value="3"/>
</dbReference>
<dbReference type="InterPro" id="IPR015420">
    <property type="entry name" value="Peptidase_S1A_nudel"/>
</dbReference>
<dbReference type="InterPro" id="IPR001190">
    <property type="entry name" value="SRCR"/>
</dbReference>
<feature type="compositionally biased region" description="Polar residues" evidence="9">
    <location>
        <begin position="1"/>
        <end position="19"/>
    </location>
</feature>
<dbReference type="PROSITE" id="PS00134">
    <property type="entry name" value="TRYPSIN_HIS"/>
    <property type="match status" value="1"/>
</dbReference>
<feature type="disulfide bond" evidence="7">
    <location>
        <begin position="1383"/>
        <end position="1401"/>
    </location>
</feature>
<dbReference type="PROSITE" id="PS01209">
    <property type="entry name" value="LDLRA_1"/>
    <property type="match status" value="1"/>
</dbReference>
<feature type="disulfide bond" evidence="7">
    <location>
        <begin position="446"/>
        <end position="461"/>
    </location>
</feature>
<evidence type="ECO:0000256" key="4">
    <source>
        <dbReference type="ARBA" id="ARBA00023157"/>
    </source>
</evidence>
<dbReference type="InterPro" id="IPR036772">
    <property type="entry name" value="SRCR-like_dom_sf"/>
</dbReference>
<dbReference type="GO" id="GO:0006508">
    <property type="term" value="P:proteolysis"/>
    <property type="evidence" value="ECO:0007669"/>
    <property type="project" value="UniProtKB-KW"/>
</dbReference>
<evidence type="ECO:0000256" key="7">
    <source>
        <dbReference type="PROSITE-ProRule" id="PRU00124"/>
    </source>
</evidence>
<dbReference type="CDD" id="cd00112">
    <property type="entry name" value="LDLa"/>
    <property type="match status" value="5"/>
</dbReference>
<feature type="compositionally biased region" description="Basic and acidic residues" evidence="9">
    <location>
        <begin position="48"/>
        <end position="59"/>
    </location>
</feature>
<comment type="caution">
    <text evidence="8">Lacks conserved residue(s) required for the propagation of feature annotation.</text>
</comment>
<dbReference type="InterPro" id="IPR002172">
    <property type="entry name" value="LDrepeatLR_classA_rpt"/>
</dbReference>
<dbReference type="Pfam" id="PF00089">
    <property type="entry name" value="Trypsin"/>
    <property type="match status" value="1"/>
</dbReference>
<dbReference type="GO" id="GO:0016020">
    <property type="term" value="C:membrane"/>
    <property type="evidence" value="ECO:0007669"/>
    <property type="project" value="InterPro"/>
</dbReference>
<keyword evidence="4 7" id="KW-1015">Disulfide bond</keyword>
<dbReference type="PROSITE" id="PS50240">
    <property type="entry name" value="TRYPSIN_DOM"/>
    <property type="match status" value="1"/>
</dbReference>
<evidence type="ECO:0000256" key="1">
    <source>
        <dbReference type="ARBA" id="ARBA00022670"/>
    </source>
</evidence>
<dbReference type="FunFam" id="2.40.10.10:FF:000002">
    <property type="entry name" value="Transmembrane protease serine"/>
    <property type="match status" value="1"/>
</dbReference>
<dbReference type="InterPro" id="IPR036055">
    <property type="entry name" value="LDL_receptor-like_sf"/>
</dbReference>
<dbReference type="InterPro" id="IPR018114">
    <property type="entry name" value="TRYPSIN_HIS"/>
</dbReference>
<feature type="region of interest" description="Disordered" evidence="9">
    <location>
        <begin position="1"/>
        <end position="126"/>
    </location>
</feature>
<evidence type="ECO:0000256" key="5">
    <source>
        <dbReference type="ARBA" id="ARBA00023180"/>
    </source>
</evidence>
<evidence type="ECO:0000256" key="3">
    <source>
        <dbReference type="ARBA" id="ARBA00022825"/>
    </source>
</evidence>
<evidence type="ECO:0000313" key="10">
    <source>
        <dbReference type="EMBL" id="CAD7223203.1"/>
    </source>
</evidence>
<dbReference type="SUPFAM" id="SSF50494">
    <property type="entry name" value="Trypsin-like serine proteases"/>
    <property type="match status" value="2"/>
</dbReference>
<dbReference type="PROSITE" id="PS50287">
    <property type="entry name" value="SRCR_2"/>
    <property type="match status" value="1"/>
</dbReference>
<feature type="disulfide bond" evidence="7">
    <location>
        <begin position="1450"/>
        <end position="1465"/>
    </location>
</feature>
<dbReference type="Pfam" id="PF00057">
    <property type="entry name" value="Ldl_recept_a"/>
    <property type="match status" value="2"/>
</dbReference>
<dbReference type="SUPFAM" id="SSF56487">
    <property type="entry name" value="SRCR-like"/>
    <property type="match status" value="1"/>
</dbReference>
<evidence type="ECO:0000256" key="6">
    <source>
        <dbReference type="ARBA" id="ARBA00024195"/>
    </source>
</evidence>
<organism evidence="10">
    <name type="scientific">Cyprideis torosa</name>
    <dbReference type="NCBI Taxonomy" id="163714"/>
    <lineage>
        <taxon>Eukaryota</taxon>
        <taxon>Metazoa</taxon>
        <taxon>Ecdysozoa</taxon>
        <taxon>Arthropoda</taxon>
        <taxon>Crustacea</taxon>
        <taxon>Oligostraca</taxon>
        <taxon>Ostracoda</taxon>
        <taxon>Podocopa</taxon>
        <taxon>Podocopida</taxon>
        <taxon>Cytherocopina</taxon>
        <taxon>Cytheroidea</taxon>
        <taxon>Cytherideidae</taxon>
        <taxon>Cyprideis</taxon>
    </lineage>
</organism>
<evidence type="ECO:0000256" key="8">
    <source>
        <dbReference type="PROSITE-ProRule" id="PRU00196"/>
    </source>
</evidence>
<keyword evidence="5" id="KW-0325">Glycoprotein</keyword>
<dbReference type="Gene3D" id="2.40.10.10">
    <property type="entry name" value="Trypsin-like serine proteases"/>
    <property type="match status" value="3"/>
</dbReference>
<dbReference type="PROSITE" id="PS50068">
    <property type="entry name" value="LDLRA_2"/>
    <property type="match status" value="6"/>
</dbReference>
<dbReference type="SMART" id="SM00192">
    <property type="entry name" value="LDLa"/>
    <property type="match status" value="7"/>
</dbReference>
<gene>
    <name evidence="10" type="ORF">CTOB1V02_LOCUS1193</name>
</gene>
<feature type="disulfide bond" evidence="7">
    <location>
        <begin position="406"/>
        <end position="421"/>
    </location>
</feature>
<dbReference type="PANTHER" id="PTHR24252:SF7">
    <property type="entry name" value="HYALIN"/>
    <property type="match status" value="1"/>
</dbReference>
<dbReference type="InterPro" id="IPR001254">
    <property type="entry name" value="Trypsin_dom"/>
</dbReference>
<dbReference type="Gene3D" id="2.40.128.620">
    <property type="match status" value="2"/>
</dbReference>
<dbReference type="InterPro" id="IPR033116">
    <property type="entry name" value="TRYPSIN_SER"/>
</dbReference>
<comment type="similarity">
    <text evidence="6">Belongs to the peptidase S1 family. CLIP subfamily.</text>
</comment>
<dbReference type="Pfam" id="PF09342">
    <property type="entry name" value="DUF1986"/>
    <property type="match status" value="1"/>
</dbReference>
<accession>A0A7R8ZKX8</accession>
<dbReference type="InterPro" id="IPR009003">
    <property type="entry name" value="Peptidase_S1_PA"/>
</dbReference>
<feature type="disulfide bond" evidence="7">
    <location>
        <begin position="900"/>
        <end position="915"/>
    </location>
</feature>
<dbReference type="SUPFAM" id="SSF57424">
    <property type="entry name" value="LDL receptor-like module"/>
    <property type="match status" value="5"/>
</dbReference>
<dbReference type="GO" id="GO:0004252">
    <property type="term" value="F:serine-type endopeptidase activity"/>
    <property type="evidence" value="ECO:0007669"/>
    <property type="project" value="InterPro"/>
</dbReference>
<dbReference type="PANTHER" id="PTHR24252">
    <property type="entry name" value="ACROSIN-RELATED"/>
    <property type="match status" value="1"/>
</dbReference>
<dbReference type="InterPro" id="IPR023415">
    <property type="entry name" value="LDLR_class-A_CS"/>
</dbReference>
<dbReference type="PRINTS" id="PR00261">
    <property type="entry name" value="LDLRECEPTOR"/>
</dbReference>